<evidence type="ECO:0000256" key="1">
    <source>
        <dbReference type="ARBA" id="ARBA00010316"/>
    </source>
</evidence>
<feature type="region of interest" description="Disordered" evidence="4">
    <location>
        <begin position="539"/>
        <end position="615"/>
    </location>
</feature>
<dbReference type="GO" id="GO:0005509">
    <property type="term" value="F:calcium ion binding"/>
    <property type="evidence" value="ECO:0007669"/>
    <property type="project" value="Ensembl"/>
</dbReference>
<feature type="compositionally biased region" description="Low complexity" evidence="4">
    <location>
        <begin position="310"/>
        <end position="319"/>
    </location>
</feature>
<dbReference type="PANTHER" id="PTHR10658:SF40">
    <property type="entry name" value="MEMBRANE-ASSOCIATED PHOSPHATIDYLINOSITOL TRANSFER PROTEIN 1"/>
    <property type="match status" value="1"/>
</dbReference>
<dbReference type="Gene3D" id="3.30.530.20">
    <property type="match status" value="1"/>
</dbReference>
<keyword evidence="3" id="KW-0106">Calcium</keyword>
<feature type="compositionally biased region" description="Low complexity" evidence="4">
    <location>
        <begin position="539"/>
        <end position="550"/>
    </location>
</feature>
<feature type="domain" description="DDHD" evidence="5">
    <location>
        <begin position="620"/>
        <end position="814"/>
    </location>
</feature>
<feature type="compositionally biased region" description="Low complexity" evidence="4">
    <location>
        <begin position="270"/>
        <end position="285"/>
    </location>
</feature>
<evidence type="ECO:0000256" key="4">
    <source>
        <dbReference type="SAM" id="MobiDB-lite"/>
    </source>
</evidence>
<dbReference type="AlphaFoldDB" id="A0A8C9JYP3"/>
<dbReference type="Pfam" id="PF24694">
    <property type="entry name" value="LNS2_PITM1-3"/>
    <property type="match status" value="1"/>
</dbReference>
<dbReference type="GO" id="GO:0008525">
    <property type="term" value="F:phosphatidylcholine transporter activity"/>
    <property type="evidence" value="ECO:0007669"/>
    <property type="project" value="TreeGrafter"/>
</dbReference>
<evidence type="ECO:0000256" key="2">
    <source>
        <dbReference type="ARBA" id="ARBA00022553"/>
    </source>
</evidence>
<gene>
    <name evidence="6" type="primary">PITPNM1</name>
</gene>
<keyword evidence="2" id="KW-0597">Phosphoprotein</keyword>
<feature type="compositionally biased region" description="Low complexity" evidence="4">
    <location>
        <begin position="594"/>
        <end position="611"/>
    </location>
</feature>
<dbReference type="GO" id="GO:0008526">
    <property type="term" value="F:phosphatidylinositol transfer activity"/>
    <property type="evidence" value="ECO:0007669"/>
    <property type="project" value="Ensembl"/>
</dbReference>
<dbReference type="GO" id="GO:0070300">
    <property type="term" value="F:phosphatidic acid binding"/>
    <property type="evidence" value="ECO:0007669"/>
    <property type="project" value="Ensembl"/>
</dbReference>
<dbReference type="Pfam" id="PF02862">
    <property type="entry name" value="DDHD"/>
    <property type="match status" value="2"/>
</dbReference>
<sequence>IHQQVPINIIPICLEQTAHSVLPRVQKKSREESSGEGSGVEILANRPYTDGPGGSGQYTHKVYHVGSHIPGWFRALLPKAALQVEEESWNAYPYTRTRYTCPFVEKFSIEIETYYLPDGGQQPNVFNLSGAERRQRILDTIDIVRDAVAPGEYKAEEDPRLYRSAKTGRGPLADDWARTAAQTGPLMCAYKLCKVEFRYWGMQAKIEQFIHDVGLRRVMLRAHRQAWCWQDEWTELSMADIRALEEETARMLAQRMAKCNTGGEGPEAQAPGKSSAEARAAASHAGTPDGPEAPSGPDASPDASFGKQWSSSSRSSYSSQHGGGVSPQSLSEWRMQNIARDSENSSEEEFFDAHEGFSDSDEVFPKEMTKWNSSDFIDAFASPVEAEGPPDPGTEATKDIGDGARATAGPPHLGAEACAVHALFLILHSGNILDSGPGDANSKQADVQTLSLAFEAVTRVHFPEALGHVALRLVPCPPICAAAYALVSKYWSGAEGRGAYAAFLRSSEGAGFCGQVVLIGDGVGGILGFDALCHSASAGTGSRGSSRRGSMNNELLSPEVGPVRDPLADGVDGLGRASPEPSALPAQRTPSDMASPEPEASCPPAATSEAPDGPTSAARLDFKVSGFFLFGSPLGLVLALRKTVMPALEVAQMRPACEQIYNLFHAADPCASRLEPLLAPKFQAIAPLAVPRYQKFPLGDGSSLLLADTLQTHSGLFLEELEMLVPSTPTSASGAFWKGSELGTDPPAQPAAPSTTSEVVKILERWWGTKRIDYSLYCPEALTAFPTVTLPHLFHASYWESADVVAFILRQVIEKEQPQLTECEEPSIYSPAFPREKWQRKRTQVKIRNVTSNHRASDTVVCEGRPQVLNGRFMYGPLDVVTLTGEKVRTRPSWHWQDAGYLIVYVTGRPDMQKHRVVAWLSQHNFPHGVVSFCDGLTHDPLRQKAMFLQSLVQEVRLGRKRTGYGSPKDVAVYAALGLPPSQTYIVGRAVRKLQAQCQFLSDGYVAHLGQLEAGSHPHAPTGPPRAALAKSSYAGAAPVDFLRKQSQLLRSRGPSQVERESPGTPPTTLARGKPRSISLKLDSEE</sequence>
<dbReference type="InterPro" id="IPR004177">
    <property type="entry name" value="DDHD_dom"/>
</dbReference>
<dbReference type="Proteomes" id="UP000675900">
    <property type="component" value="Unassembled WGS sequence"/>
</dbReference>
<dbReference type="PRINTS" id="PR00391">
    <property type="entry name" value="PITRANSFER"/>
</dbReference>
<dbReference type="GO" id="GO:0005829">
    <property type="term" value="C:cytosol"/>
    <property type="evidence" value="ECO:0007669"/>
    <property type="project" value="Ensembl"/>
</dbReference>
<proteinExistence type="inferred from homology"/>
<feature type="region of interest" description="Disordered" evidence="4">
    <location>
        <begin position="259"/>
        <end position="359"/>
    </location>
</feature>
<dbReference type="InterPro" id="IPR055261">
    <property type="entry name" value="PI_transfer_N"/>
</dbReference>
<dbReference type="Pfam" id="PF24695">
    <property type="entry name" value="PITM1-3"/>
    <property type="match status" value="1"/>
</dbReference>
<dbReference type="Ensembl" id="ENSPTIT00000019812.1">
    <property type="protein sequence ID" value="ENSPTIP00000015665.1"/>
    <property type="gene ID" value="ENSPTIG00000014649.1"/>
</dbReference>
<dbReference type="PROSITE" id="PS51043">
    <property type="entry name" value="DDHD"/>
    <property type="match status" value="1"/>
</dbReference>
<organism evidence="6 7">
    <name type="scientific">Panthera tigris altaica</name>
    <name type="common">Siberian tiger</name>
    <dbReference type="NCBI Taxonomy" id="74533"/>
    <lineage>
        <taxon>Eukaryota</taxon>
        <taxon>Metazoa</taxon>
        <taxon>Chordata</taxon>
        <taxon>Craniata</taxon>
        <taxon>Vertebrata</taxon>
        <taxon>Euteleostomi</taxon>
        <taxon>Mammalia</taxon>
        <taxon>Eutheria</taxon>
        <taxon>Laurasiatheria</taxon>
        <taxon>Carnivora</taxon>
        <taxon>Feliformia</taxon>
        <taxon>Felidae</taxon>
        <taxon>Pantherinae</taxon>
        <taxon>Panthera</taxon>
    </lineage>
</organism>
<dbReference type="SMART" id="SM00775">
    <property type="entry name" value="LNS2"/>
    <property type="match status" value="1"/>
</dbReference>
<dbReference type="PANTHER" id="PTHR10658">
    <property type="entry name" value="PHOSPHATIDYLINOSITOL TRANSFER PROTEIN"/>
    <property type="match status" value="1"/>
</dbReference>
<dbReference type="SMART" id="SM01127">
    <property type="entry name" value="DDHD"/>
    <property type="match status" value="1"/>
</dbReference>
<dbReference type="GO" id="GO:0031210">
    <property type="term" value="F:phosphatidylcholine binding"/>
    <property type="evidence" value="ECO:0007669"/>
    <property type="project" value="Ensembl"/>
</dbReference>
<comment type="similarity">
    <text evidence="1">Belongs to the PtdIns transfer protein family. PI transfer class IIA subfamily.</text>
</comment>
<dbReference type="Pfam" id="PF02121">
    <property type="entry name" value="IP_trans"/>
    <property type="match status" value="1"/>
</dbReference>
<reference evidence="6" key="2">
    <citation type="submission" date="2025-09" db="UniProtKB">
        <authorList>
            <consortium name="Ensembl"/>
        </authorList>
    </citation>
    <scope>IDENTIFICATION</scope>
</reference>
<dbReference type="GO" id="GO:0030971">
    <property type="term" value="F:receptor tyrosine kinase binding"/>
    <property type="evidence" value="ECO:0007669"/>
    <property type="project" value="Ensembl"/>
</dbReference>
<dbReference type="FunFam" id="3.30.530.20:FF:000001">
    <property type="entry name" value="Phosphatidylinositol transfer protein membrane associated 2"/>
    <property type="match status" value="1"/>
</dbReference>
<accession>A0A8C9JYP3</accession>
<feature type="region of interest" description="Disordered" evidence="4">
    <location>
        <begin position="385"/>
        <end position="406"/>
    </location>
</feature>
<dbReference type="GO" id="GO:0035091">
    <property type="term" value="F:phosphatidylinositol binding"/>
    <property type="evidence" value="ECO:0007669"/>
    <property type="project" value="Ensembl"/>
</dbReference>
<evidence type="ECO:0000313" key="6">
    <source>
        <dbReference type="Ensembl" id="ENSPTIP00000015665.1"/>
    </source>
</evidence>
<dbReference type="SUPFAM" id="SSF55961">
    <property type="entry name" value="Bet v1-like"/>
    <property type="match status" value="1"/>
</dbReference>
<dbReference type="InterPro" id="IPR001666">
    <property type="entry name" value="PI_transfer"/>
</dbReference>
<evidence type="ECO:0000313" key="7">
    <source>
        <dbReference type="Proteomes" id="UP000675900"/>
    </source>
</evidence>
<dbReference type="InterPro" id="IPR023393">
    <property type="entry name" value="START-like_dom_sf"/>
</dbReference>
<evidence type="ECO:0000256" key="3">
    <source>
        <dbReference type="ARBA" id="ARBA00022837"/>
    </source>
</evidence>
<protein>
    <submittedName>
        <fullName evidence="6">Phosphatidylinositol transfer protein membrane associated 1</fullName>
    </submittedName>
</protein>
<dbReference type="InterPro" id="IPR031315">
    <property type="entry name" value="LNS2/PITP"/>
</dbReference>
<reference evidence="6" key="1">
    <citation type="submission" date="2025-08" db="UniProtKB">
        <authorList>
            <consortium name="Ensembl"/>
        </authorList>
    </citation>
    <scope>IDENTIFICATION</scope>
</reference>
<keyword evidence="7" id="KW-1185">Reference proteome</keyword>
<evidence type="ECO:0000259" key="5">
    <source>
        <dbReference type="PROSITE" id="PS51043"/>
    </source>
</evidence>
<feature type="region of interest" description="Disordered" evidence="4">
    <location>
        <begin position="24"/>
        <end position="55"/>
    </location>
</feature>
<dbReference type="GeneTree" id="ENSGT00940000161522"/>
<name>A0A8C9JYP3_PANTA</name>
<feature type="region of interest" description="Disordered" evidence="4">
    <location>
        <begin position="1050"/>
        <end position="1086"/>
    </location>
</feature>